<accession>A0A285VQ60</accession>
<name>A0A285VQ60_9MICO</name>
<dbReference type="Proteomes" id="UP000219688">
    <property type="component" value="Unassembled WGS sequence"/>
</dbReference>
<evidence type="ECO:0000313" key="2">
    <source>
        <dbReference type="Proteomes" id="UP000219688"/>
    </source>
</evidence>
<gene>
    <name evidence="1" type="ORF">SAMN05421879_106200</name>
</gene>
<evidence type="ECO:0000313" key="1">
    <source>
        <dbReference type="EMBL" id="SOC56093.1"/>
    </source>
</evidence>
<keyword evidence="2" id="KW-1185">Reference proteome</keyword>
<dbReference type="RefSeq" id="WP_097188338.1">
    <property type="nucleotide sequence ID" value="NZ_OBQK01000006.1"/>
</dbReference>
<proteinExistence type="predicted"/>
<dbReference type="AlphaFoldDB" id="A0A285VQ60"/>
<organism evidence="1 2">
    <name type="scientific">Ornithinimicrobium cerasi</name>
    <dbReference type="NCBI Taxonomy" id="2248773"/>
    <lineage>
        <taxon>Bacteria</taxon>
        <taxon>Bacillati</taxon>
        <taxon>Actinomycetota</taxon>
        <taxon>Actinomycetes</taxon>
        <taxon>Micrococcales</taxon>
        <taxon>Ornithinimicrobiaceae</taxon>
        <taxon>Ornithinimicrobium</taxon>
    </lineage>
</organism>
<reference evidence="2" key="1">
    <citation type="submission" date="2017-08" db="EMBL/GenBank/DDBJ databases">
        <authorList>
            <person name="Varghese N."/>
            <person name="Submissions S."/>
        </authorList>
    </citation>
    <scope>NUCLEOTIDE SEQUENCE [LARGE SCALE GENOMIC DNA]</scope>
    <source>
        <strain evidence="2">USBA17B2</strain>
    </source>
</reference>
<dbReference type="EMBL" id="OBQK01000006">
    <property type="protein sequence ID" value="SOC56093.1"/>
    <property type="molecule type" value="Genomic_DNA"/>
</dbReference>
<sequence length="126" mass="13478">MTDDLVMRIGEGNIFEGSDFEVRVPRAYVDEVLEALRGAGLAAEEPIEHALGDSAGVKITVALLDGGALPALANVLAAILAKHDNKRLIVNKEGVDAMGYTSKDLKQILQAIYPGGRPQDDPQIRE</sequence>
<protein>
    <submittedName>
        <fullName evidence="1">Uncharacterized protein</fullName>
    </submittedName>
</protein>